<dbReference type="EMBL" id="LT552469">
    <property type="protein sequence ID" value="SAL99074.1"/>
    <property type="molecule type" value="Genomic_DNA"/>
</dbReference>
<evidence type="ECO:0000259" key="1">
    <source>
        <dbReference type="Pfam" id="PF04366"/>
    </source>
</evidence>
<evidence type="ECO:0000313" key="3">
    <source>
        <dbReference type="Proteomes" id="UP000078561"/>
    </source>
</evidence>
<dbReference type="InParanoid" id="A0A163JFY5"/>
<dbReference type="InterPro" id="IPR051702">
    <property type="entry name" value="SH3_domain_YSC84-like"/>
</dbReference>
<name>A0A163JFY5_ABSGL</name>
<dbReference type="GO" id="GO:0051015">
    <property type="term" value="F:actin filament binding"/>
    <property type="evidence" value="ECO:0007669"/>
    <property type="project" value="TreeGrafter"/>
</dbReference>
<dbReference type="PANTHER" id="PTHR15629:SF7">
    <property type="entry name" value="YSC84 ACTIN-BINDING DOMAIN-CONTAINING PROTEIN"/>
    <property type="match status" value="1"/>
</dbReference>
<sequence length="265" mass="27570">MFNQLKEQASKLGQQAAQGATSIGQQASTYGQQAARGVSTFAENNNINTPGTGSLADSSAKAARILQAFLEKEEVENGFDNVIPVKVIQEAKGLAIFTVIKAGFLWSGKMGNGIVVSRLPDGRWSAPSAIATGGVGFGFQAGADFTDVVLILNSDEAVDAFKTKGNLTLGGDLGVSLGPLGGGGSYSGTSASGQVVPLFSYTKSKGLFAGISVEGTGLFELTQSNTDFYGRTIKAEEILRGDVEPPNDSKPLYDAIKLAESRDPY</sequence>
<dbReference type="AlphaFoldDB" id="A0A163JFY5"/>
<feature type="domain" description="Ysc84 actin-binding" evidence="1">
    <location>
        <begin position="134"/>
        <end position="257"/>
    </location>
</feature>
<dbReference type="GO" id="GO:0051666">
    <property type="term" value="P:actin cortical patch localization"/>
    <property type="evidence" value="ECO:0007669"/>
    <property type="project" value="TreeGrafter"/>
</dbReference>
<dbReference type="PANTHER" id="PTHR15629">
    <property type="entry name" value="SH3YL1 PROTEIN"/>
    <property type="match status" value="1"/>
</dbReference>
<dbReference type="OrthoDB" id="443981at2759"/>
<dbReference type="Proteomes" id="UP000078561">
    <property type="component" value="Unassembled WGS sequence"/>
</dbReference>
<dbReference type="STRING" id="4829.A0A163JFY5"/>
<dbReference type="InterPro" id="IPR007461">
    <property type="entry name" value="Ysc84_actin-binding"/>
</dbReference>
<dbReference type="GO" id="GO:0051017">
    <property type="term" value="P:actin filament bundle assembly"/>
    <property type="evidence" value="ECO:0007669"/>
    <property type="project" value="TreeGrafter"/>
</dbReference>
<accession>A0A163JFY5</accession>
<keyword evidence="3" id="KW-1185">Reference proteome</keyword>
<protein>
    <recommendedName>
        <fullName evidence="1">Ysc84 actin-binding domain-containing protein</fullName>
    </recommendedName>
</protein>
<evidence type="ECO:0000313" key="2">
    <source>
        <dbReference type="EMBL" id="SAL99074.1"/>
    </source>
</evidence>
<dbReference type="GO" id="GO:0035091">
    <property type="term" value="F:phosphatidylinositol binding"/>
    <property type="evidence" value="ECO:0007669"/>
    <property type="project" value="TreeGrafter"/>
</dbReference>
<reference evidence="2" key="1">
    <citation type="submission" date="2016-04" db="EMBL/GenBank/DDBJ databases">
        <authorList>
            <person name="Evans L.H."/>
            <person name="Alamgir A."/>
            <person name="Owens N."/>
            <person name="Weber N.D."/>
            <person name="Virtaneva K."/>
            <person name="Barbian K."/>
            <person name="Babar A."/>
            <person name="Rosenke K."/>
        </authorList>
    </citation>
    <scope>NUCLEOTIDE SEQUENCE [LARGE SCALE GENOMIC DNA]</scope>
    <source>
        <strain evidence="2">CBS 101.48</strain>
    </source>
</reference>
<organism evidence="2">
    <name type="scientific">Absidia glauca</name>
    <name type="common">Pin mould</name>
    <dbReference type="NCBI Taxonomy" id="4829"/>
    <lineage>
        <taxon>Eukaryota</taxon>
        <taxon>Fungi</taxon>
        <taxon>Fungi incertae sedis</taxon>
        <taxon>Mucoromycota</taxon>
        <taxon>Mucoromycotina</taxon>
        <taxon>Mucoromycetes</taxon>
        <taxon>Mucorales</taxon>
        <taxon>Cunninghamellaceae</taxon>
        <taxon>Absidia</taxon>
    </lineage>
</organism>
<gene>
    <name evidence="2" type="primary">ABSGL_04655.1 scaffold 5743</name>
</gene>
<dbReference type="Pfam" id="PF04366">
    <property type="entry name" value="Ysc84"/>
    <property type="match status" value="1"/>
</dbReference>
<proteinExistence type="predicted"/>
<dbReference type="OMA" id="DFVFILQ"/>
<dbReference type="GO" id="GO:0030479">
    <property type="term" value="C:actin cortical patch"/>
    <property type="evidence" value="ECO:0007669"/>
    <property type="project" value="TreeGrafter"/>
</dbReference>